<dbReference type="SUPFAM" id="SSF50978">
    <property type="entry name" value="WD40 repeat-like"/>
    <property type="match status" value="1"/>
</dbReference>
<name>A0A2S5B0Y7_9BASI</name>
<feature type="repeat" description="WD" evidence="1">
    <location>
        <begin position="218"/>
        <end position="259"/>
    </location>
</feature>
<dbReference type="Gene3D" id="2.130.10.10">
    <property type="entry name" value="YVTN repeat-like/Quinoprotein amine dehydrogenase"/>
    <property type="match status" value="2"/>
</dbReference>
<dbReference type="Proteomes" id="UP000237144">
    <property type="component" value="Unassembled WGS sequence"/>
</dbReference>
<comment type="caution">
    <text evidence="4">The sequence shown here is derived from an EMBL/GenBank/DDBJ whole genome shotgun (WGS) entry which is preliminary data.</text>
</comment>
<evidence type="ECO:0000313" key="5">
    <source>
        <dbReference type="Proteomes" id="UP000237144"/>
    </source>
</evidence>
<feature type="compositionally biased region" description="Acidic residues" evidence="2">
    <location>
        <begin position="137"/>
        <end position="147"/>
    </location>
</feature>
<dbReference type="SMART" id="SM00320">
    <property type="entry name" value="WD40"/>
    <property type="match status" value="5"/>
</dbReference>
<dbReference type="InterPro" id="IPR001680">
    <property type="entry name" value="WD40_rpt"/>
</dbReference>
<feature type="domain" description="Transcription factor spt8 beta-propeller" evidence="3">
    <location>
        <begin position="399"/>
        <end position="579"/>
    </location>
</feature>
<accession>A0A2S5B0Y7</accession>
<evidence type="ECO:0000259" key="3">
    <source>
        <dbReference type="Pfam" id="PF23798"/>
    </source>
</evidence>
<dbReference type="OrthoDB" id="10260946at2759"/>
<keyword evidence="5" id="KW-1185">Reference proteome</keyword>
<feature type="compositionally biased region" description="Acidic residues" evidence="2">
    <location>
        <begin position="350"/>
        <end position="361"/>
    </location>
</feature>
<gene>
    <name evidence="4" type="ORF">BMF94_6511</name>
</gene>
<evidence type="ECO:0000256" key="1">
    <source>
        <dbReference type="PROSITE-ProRule" id="PRU00221"/>
    </source>
</evidence>
<proteinExistence type="predicted"/>
<organism evidence="4 5">
    <name type="scientific">Rhodotorula taiwanensis</name>
    <dbReference type="NCBI Taxonomy" id="741276"/>
    <lineage>
        <taxon>Eukaryota</taxon>
        <taxon>Fungi</taxon>
        <taxon>Dikarya</taxon>
        <taxon>Basidiomycota</taxon>
        <taxon>Pucciniomycotina</taxon>
        <taxon>Microbotryomycetes</taxon>
        <taxon>Sporidiobolales</taxon>
        <taxon>Sporidiobolaceae</taxon>
        <taxon>Rhodotorula</taxon>
    </lineage>
</organism>
<protein>
    <recommendedName>
        <fullName evidence="3">Transcription factor spt8 beta-propeller domain-containing protein</fullName>
    </recommendedName>
</protein>
<reference evidence="4 5" key="1">
    <citation type="journal article" date="2018" name="Front. Microbiol.">
        <title>Prospects for Fungal Bioremediation of Acidic Radioactive Waste Sites: Characterization and Genome Sequence of Rhodotorula taiwanensis MD1149.</title>
        <authorList>
            <person name="Tkavc R."/>
            <person name="Matrosova V.Y."/>
            <person name="Grichenko O.E."/>
            <person name="Gostincar C."/>
            <person name="Volpe R.P."/>
            <person name="Klimenkova P."/>
            <person name="Gaidamakova E.K."/>
            <person name="Zhou C.E."/>
            <person name="Stewart B.J."/>
            <person name="Lyman M.G."/>
            <person name="Malfatti S.A."/>
            <person name="Rubinfeld B."/>
            <person name="Courtot M."/>
            <person name="Singh J."/>
            <person name="Dalgard C.L."/>
            <person name="Hamilton T."/>
            <person name="Frey K.G."/>
            <person name="Gunde-Cimerman N."/>
            <person name="Dugan L."/>
            <person name="Daly M.J."/>
        </authorList>
    </citation>
    <scope>NUCLEOTIDE SEQUENCE [LARGE SCALE GENOMIC DNA]</scope>
    <source>
        <strain evidence="4 5">MD1149</strain>
    </source>
</reference>
<feature type="compositionally biased region" description="Acidic residues" evidence="2">
    <location>
        <begin position="119"/>
        <end position="128"/>
    </location>
</feature>
<dbReference type="AlphaFoldDB" id="A0A2S5B0Y7"/>
<dbReference type="STRING" id="741276.A0A2S5B0Y7"/>
<dbReference type="InterPro" id="IPR015943">
    <property type="entry name" value="WD40/YVTN_repeat-like_dom_sf"/>
</dbReference>
<dbReference type="PANTHER" id="PTHR19879:SF9">
    <property type="entry name" value="TRANSCRIPTION INITIATION FACTOR TFIID SUBUNIT 5"/>
    <property type="match status" value="1"/>
</dbReference>
<feature type="compositionally biased region" description="Basic and acidic residues" evidence="2">
    <location>
        <begin position="308"/>
        <end position="326"/>
    </location>
</feature>
<dbReference type="InterPro" id="IPR036322">
    <property type="entry name" value="WD40_repeat_dom_sf"/>
</dbReference>
<dbReference type="Pfam" id="PF23798">
    <property type="entry name" value="Beta-prop_SPT8"/>
    <property type="match status" value="2"/>
</dbReference>
<feature type="domain" description="Transcription factor spt8 beta-propeller" evidence="3">
    <location>
        <begin position="164"/>
        <end position="288"/>
    </location>
</feature>
<keyword evidence="1" id="KW-0853">WD repeat</keyword>
<feature type="region of interest" description="Disordered" evidence="2">
    <location>
        <begin position="273"/>
        <end position="386"/>
    </location>
</feature>
<evidence type="ECO:0000256" key="2">
    <source>
        <dbReference type="SAM" id="MobiDB-lite"/>
    </source>
</evidence>
<feature type="compositionally biased region" description="Basic and acidic residues" evidence="2">
    <location>
        <begin position="377"/>
        <end position="386"/>
    </location>
</feature>
<dbReference type="PROSITE" id="PS50082">
    <property type="entry name" value="WD_REPEATS_2"/>
    <property type="match status" value="1"/>
</dbReference>
<feature type="region of interest" description="Disordered" evidence="2">
    <location>
        <begin position="86"/>
        <end position="151"/>
    </location>
</feature>
<evidence type="ECO:0000313" key="4">
    <source>
        <dbReference type="EMBL" id="POY70443.1"/>
    </source>
</evidence>
<sequence length="587" mass="62032">MAPAHANGTRSYSDSVQARQARFRPVKAALDRTASYSVDAQFTVPHGGTHIHAFAAPPCSSHLYTGGSDGYIRRYALHATLNGSGVDNPLVPSLTSKPGGHERPPGTDTRQPVLSGYWENEEPGDWADDVLLGPGDGDADGPSDDADERQSRVRWGAKTGAWGPQSAVYSLAVQKEELWGLSGTSRGSINLWTVRHDEGQIRHVFRPAASTSSSPSEGHSPKAAVSVLALDRDEKSFLSGGWDGRILQWDLDTGAAVRPFFAHSAQISSIAYRPLHPPRPLAPSTSANEDVEMSDRAEEAEDWVDAPGRIRTDEAGASADQRDGTEKSSQPAANGESAPDTTAADGAGSDGDEDAEGEIDDTLLPVSTSPHSILPKPKSETARDDVPLVSADDLPELSRDVSVSTALDGSVLLWDRRAGEGEAKGLVRSFGAYEGKGGRSGGYCTSACWSPSGSHLYVARRAPAVEIYDLRTAVPISTLALPTSTGPVSAVAAMPNGRHLVSASWDCVRLWDVEAAMEAALSGTGARSTMPVGASVIPGHYGGTISSLHIDPTCRWMTTTSGHRGWDGTTTENLVVYEIRAQPSAAR</sequence>
<dbReference type="PANTHER" id="PTHR19879">
    <property type="entry name" value="TRANSCRIPTION INITIATION FACTOR TFIID"/>
    <property type="match status" value="1"/>
</dbReference>
<dbReference type="InterPro" id="IPR057544">
    <property type="entry name" value="Beta-prop_SPT8"/>
</dbReference>
<dbReference type="EMBL" id="PJQD01000116">
    <property type="protein sequence ID" value="POY70443.1"/>
    <property type="molecule type" value="Genomic_DNA"/>
</dbReference>